<evidence type="ECO:0000256" key="1">
    <source>
        <dbReference type="ARBA" id="ARBA00003747"/>
    </source>
</evidence>
<sequence length="451" mass="51883">MGSHWFSACDLVERFSHAHISPRPLVDGQRWVVWDWDQRRSIDVLIPHEAEEDFIYESLSKFIDTIPSDVVQVELDEQGVLVATSSNPLHTFSWVPFYPLRTEFPGHVATLRREDLTEVDRFGLQVDLVTYSPQSQPGETRQAVFKYYITEASVARWWHEVNCVMRIPPHPNIVPFDALVVDSIDAVDRVVGFTTRYIAGYTLKENDTRIFKLKYLQQLINVVDYLNLQLGIVHGDICPWNLLIDSSTDNIQLFDFNSGAKLGWEGDEENNLEFQYDADRNDVKFVIFTVYELITRESNFRQEFYPEELDASEIMEQEVWEQHPDSKLDSPVDEYRRLLADWVKKRADNDIDHFTKASQPLEWPPLHVDDPFLNADGTPLKRKGRMREVMVLLGKDFLKWQRPPTSSMPLPQGQRLLATGQVVQDEDAAGNTPANPACSSTGALTGRQTAR</sequence>
<gene>
    <name evidence="12" type="ORF">NEMBOFW57_003508</name>
</gene>
<dbReference type="GO" id="GO:0004674">
    <property type="term" value="F:protein serine/threonine kinase activity"/>
    <property type="evidence" value="ECO:0007669"/>
    <property type="project" value="UniProtKB-EC"/>
</dbReference>
<evidence type="ECO:0000256" key="8">
    <source>
        <dbReference type="ARBA" id="ARBA00047899"/>
    </source>
</evidence>
<dbReference type="EC" id="2.7.11.1" evidence="3"/>
<keyword evidence="13" id="KW-1185">Reference proteome</keyword>
<dbReference type="AlphaFoldDB" id="A0AAD4F5D2"/>
<accession>A0AAD4F5D2</accession>
<evidence type="ECO:0000256" key="2">
    <source>
        <dbReference type="ARBA" id="ARBA00011534"/>
    </source>
</evidence>
<feature type="compositionally biased region" description="Polar residues" evidence="10">
    <location>
        <begin position="432"/>
        <end position="451"/>
    </location>
</feature>
<evidence type="ECO:0000256" key="7">
    <source>
        <dbReference type="ARBA" id="ARBA00033194"/>
    </source>
</evidence>
<dbReference type="InterPro" id="IPR011009">
    <property type="entry name" value="Kinase-like_dom_sf"/>
</dbReference>
<organism evidence="12 13">
    <name type="scientific">Staphylotrichum longicolle</name>
    <dbReference type="NCBI Taxonomy" id="669026"/>
    <lineage>
        <taxon>Eukaryota</taxon>
        <taxon>Fungi</taxon>
        <taxon>Dikarya</taxon>
        <taxon>Ascomycota</taxon>
        <taxon>Pezizomycotina</taxon>
        <taxon>Sordariomycetes</taxon>
        <taxon>Sordariomycetidae</taxon>
        <taxon>Sordariales</taxon>
        <taxon>Chaetomiaceae</taxon>
        <taxon>Staphylotrichum</taxon>
    </lineage>
</organism>
<feature type="domain" description="Protein kinase" evidence="11">
    <location>
        <begin position="97"/>
        <end position="373"/>
    </location>
</feature>
<dbReference type="InterPro" id="IPR008266">
    <property type="entry name" value="Tyr_kinase_AS"/>
</dbReference>
<protein>
    <recommendedName>
        <fullName evidence="5">EKC/KEOPS complex subunit BUD32</fullName>
        <ecNumber evidence="3">2.7.11.1</ecNumber>
    </recommendedName>
    <alternativeName>
        <fullName evidence="6 7">Atypical Serine/threonine protein kinase BUD32</fullName>
    </alternativeName>
    <alternativeName>
        <fullName evidence="4">EKC/KEOPS complex subunit bud32</fullName>
    </alternativeName>
</protein>
<dbReference type="Proteomes" id="UP001197093">
    <property type="component" value="Unassembled WGS sequence"/>
</dbReference>
<dbReference type="GO" id="GO:0005524">
    <property type="term" value="F:ATP binding"/>
    <property type="evidence" value="ECO:0007669"/>
    <property type="project" value="InterPro"/>
</dbReference>
<dbReference type="Gene3D" id="1.10.510.10">
    <property type="entry name" value="Transferase(Phosphotransferase) domain 1"/>
    <property type="match status" value="1"/>
</dbReference>
<evidence type="ECO:0000313" key="13">
    <source>
        <dbReference type="Proteomes" id="UP001197093"/>
    </source>
</evidence>
<evidence type="ECO:0000256" key="9">
    <source>
        <dbReference type="ARBA" id="ARBA00048679"/>
    </source>
</evidence>
<dbReference type="InterPro" id="IPR000719">
    <property type="entry name" value="Prot_kinase_dom"/>
</dbReference>
<dbReference type="SUPFAM" id="SSF56112">
    <property type="entry name" value="Protein kinase-like (PK-like)"/>
    <property type="match status" value="1"/>
</dbReference>
<proteinExistence type="predicted"/>
<evidence type="ECO:0000259" key="11">
    <source>
        <dbReference type="PROSITE" id="PS50011"/>
    </source>
</evidence>
<comment type="catalytic activity">
    <reaction evidence="9">
        <text>L-seryl-[protein] + ATP = O-phospho-L-seryl-[protein] + ADP + H(+)</text>
        <dbReference type="Rhea" id="RHEA:17989"/>
        <dbReference type="Rhea" id="RHEA-COMP:9863"/>
        <dbReference type="Rhea" id="RHEA-COMP:11604"/>
        <dbReference type="ChEBI" id="CHEBI:15378"/>
        <dbReference type="ChEBI" id="CHEBI:29999"/>
        <dbReference type="ChEBI" id="CHEBI:30616"/>
        <dbReference type="ChEBI" id="CHEBI:83421"/>
        <dbReference type="ChEBI" id="CHEBI:456216"/>
        <dbReference type="EC" id="2.7.11.1"/>
    </reaction>
</comment>
<comment type="catalytic activity">
    <reaction evidence="8">
        <text>L-threonyl-[protein] + ATP = O-phospho-L-threonyl-[protein] + ADP + H(+)</text>
        <dbReference type="Rhea" id="RHEA:46608"/>
        <dbReference type="Rhea" id="RHEA-COMP:11060"/>
        <dbReference type="Rhea" id="RHEA-COMP:11605"/>
        <dbReference type="ChEBI" id="CHEBI:15378"/>
        <dbReference type="ChEBI" id="CHEBI:30013"/>
        <dbReference type="ChEBI" id="CHEBI:30616"/>
        <dbReference type="ChEBI" id="CHEBI:61977"/>
        <dbReference type="ChEBI" id="CHEBI:456216"/>
        <dbReference type="EC" id="2.7.11.1"/>
    </reaction>
</comment>
<dbReference type="EMBL" id="JAHCVI010000001">
    <property type="protein sequence ID" value="KAG7293457.1"/>
    <property type="molecule type" value="Genomic_DNA"/>
</dbReference>
<evidence type="ECO:0000256" key="6">
    <source>
        <dbReference type="ARBA" id="ARBA00030980"/>
    </source>
</evidence>
<comment type="caution">
    <text evidence="12">The sequence shown here is derived from an EMBL/GenBank/DDBJ whole genome shotgun (WGS) entry which is preliminary data.</text>
</comment>
<evidence type="ECO:0000256" key="4">
    <source>
        <dbReference type="ARBA" id="ARBA00013948"/>
    </source>
</evidence>
<comment type="function">
    <text evidence="1">Component of the EKC/KEOPS complex that is required for the formation of a threonylcarbamoyl group on adenosine at position 37 (t(6)A37) in tRNAs that read codons beginning with adenine. The complex is probably involved in the transfer of the threonylcarbamoyl moiety of threonylcarbamoyl-AMP (TC-AMP) to the N6 group of A37. BUD32 has ATPase activity in the context of the EKC/KEOPS complex and likely plays a supporting role to the catalytic subunit KAE1. The EKC/KEOPS complex also promotes both telomere uncapping and telomere elongation. The complex is required for efficient recruitment of transcriptional coactivators.</text>
</comment>
<reference evidence="12" key="1">
    <citation type="submission" date="2023-02" db="EMBL/GenBank/DDBJ databases">
        <authorList>
            <person name="Palmer J.M."/>
        </authorList>
    </citation>
    <scope>NUCLEOTIDE SEQUENCE</scope>
    <source>
        <strain evidence="12">FW57</strain>
    </source>
</reference>
<dbReference type="PROSITE" id="PS50011">
    <property type="entry name" value="PROTEIN_KINASE_DOM"/>
    <property type="match status" value="1"/>
</dbReference>
<name>A0AAD4F5D2_9PEZI</name>
<dbReference type="PROSITE" id="PS00109">
    <property type="entry name" value="PROTEIN_KINASE_TYR"/>
    <property type="match status" value="1"/>
</dbReference>
<comment type="subunit">
    <text evidence="2">Component of the EKC/KEOPS complex composed of at least BUD32, CGI121, GON7, KAE1 and PCC1; the whole complex dimerizes.</text>
</comment>
<feature type="region of interest" description="Disordered" evidence="10">
    <location>
        <begin position="417"/>
        <end position="451"/>
    </location>
</feature>
<evidence type="ECO:0000313" key="12">
    <source>
        <dbReference type="EMBL" id="KAG7293457.1"/>
    </source>
</evidence>
<evidence type="ECO:0000256" key="10">
    <source>
        <dbReference type="SAM" id="MobiDB-lite"/>
    </source>
</evidence>
<evidence type="ECO:0000256" key="3">
    <source>
        <dbReference type="ARBA" id="ARBA00012513"/>
    </source>
</evidence>
<evidence type="ECO:0000256" key="5">
    <source>
        <dbReference type="ARBA" id="ARBA00019973"/>
    </source>
</evidence>